<protein>
    <submittedName>
        <fullName evidence="2">Uncharacterized protein</fullName>
    </submittedName>
</protein>
<dbReference type="Proteomes" id="UP000316621">
    <property type="component" value="Chromosome 8"/>
</dbReference>
<feature type="region of interest" description="Disordered" evidence="1">
    <location>
        <begin position="1"/>
        <end position="22"/>
    </location>
</feature>
<evidence type="ECO:0000256" key="1">
    <source>
        <dbReference type="SAM" id="MobiDB-lite"/>
    </source>
</evidence>
<reference evidence="2 3" key="1">
    <citation type="journal article" date="2018" name="Science">
        <title>The opium poppy genome and morphinan production.</title>
        <authorList>
            <person name="Guo L."/>
            <person name="Winzer T."/>
            <person name="Yang X."/>
            <person name="Li Y."/>
            <person name="Ning Z."/>
            <person name="He Z."/>
            <person name="Teodor R."/>
            <person name="Lu Y."/>
            <person name="Bowser T.A."/>
            <person name="Graham I.A."/>
            <person name="Ye K."/>
        </authorList>
    </citation>
    <scope>NUCLEOTIDE SEQUENCE [LARGE SCALE GENOMIC DNA]</scope>
    <source>
        <strain evidence="3">cv. HN1</strain>
        <tissue evidence="2">Leaves</tissue>
    </source>
</reference>
<evidence type="ECO:0000313" key="2">
    <source>
        <dbReference type="EMBL" id="RZC74948.1"/>
    </source>
</evidence>
<sequence>MGRGKSRYPEPSGPKSNLSSSLSTHKILNEELFSRKSIGLTHNTFVYEVGVKERVWVADCCKQY</sequence>
<dbReference type="AlphaFoldDB" id="A0A4Y7KS25"/>
<accession>A0A4Y7KS25</accession>
<dbReference type="EMBL" id="CM010722">
    <property type="protein sequence ID" value="RZC74948.1"/>
    <property type="molecule type" value="Genomic_DNA"/>
</dbReference>
<organism evidence="2 3">
    <name type="scientific">Papaver somniferum</name>
    <name type="common">Opium poppy</name>
    <dbReference type="NCBI Taxonomy" id="3469"/>
    <lineage>
        <taxon>Eukaryota</taxon>
        <taxon>Viridiplantae</taxon>
        <taxon>Streptophyta</taxon>
        <taxon>Embryophyta</taxon>
        <taxon>Tracheophyta</taxon>
        <taxon>Spermatophyta</taxon>
        <taxon>Magnoliopsida</taxon>
        <taxon>Ranunculales</taxon>
        <taxon>Papaveraceae</taxon>
        <taxon>Papaveroideae</taxon>
        <taxon>Papaver</taxon>
    </lineage>
</organism>
<keyword evidence="3" id="KW-1185">Reference proteome</keyword>
<dbReference type="Gramene" id="RZC74948">
    <property type="protein sequence ID" value="RZC74948"/>
    <property type="gene ID" value="C5167_050423"/>
</dbReference>
<gene>
    <name evidence="2" type="ORF">C5167_050423</name>
</gene>
<name>A0A4Y7KS25_PAPSO</name>
<evidence type="ECO:0000313" key="3">
    <source>
        <dbReference type="Proteomes" id="UP000316621"/>
    </source>
</evidence>
<proteinExistence type="predicted"/>